<dbReference type="InParanoid" id="B0D581"/>
<dbReference type="HOGENOM" id="CLU_1156561_0_0_1"/>
<name>B0D581_LACBS</name>
<reference evidence="1 2" key="1">
    <citation type="journal article" date="2008" name="Nature">
        <title>The genome of Laccaria bicolor provides insights into mycorrhizal symbiosis.</title>
        <authorList>
            <person name="Martin F."/>
            <person name="Aerts A."/>
            <person name="Ahren D."/>
            <person name="Brun A."/>
            <person name="Danchin E.G.J."/>
            <person name="Duchaussoy F."/>
            <person name="Gibon J."/>
            <person name="Kohler A."/>
            <person name="Lindquist E."/>
            <person name="Pereda V."/>
            <person name="Salamov A."/>
            <person name="Shapiro H.J."/>
            <person name="Wuyts J."/>
            <person name="Blaudez D."/>
            <person name="Buee M."/>
            <person name="Brokstein P."/>
            <person name="Canbaeck B."/>
            <person name="Cohen D."/>
            <person name="Courty P.E."/>
            <person name="Coutinho P.M."/>
            <person name="Delaruelle C."/>
            <person name="Detter J.C."/>
            <person name="Deveau A."/>
            <person name="DiFazio S."/>
            <person name="Duplessis S."/>
            <person name="Fraissinet-Tachet L."/>
            <person name="Lucic E."/>
            <person name="Frey-Klett P."/>
            <person name="Fourrey C."/>
            <person name="Feussner I."/>
            <person name="Gay G."/>
            <person name="Grimwood J."/>
            <person name="Hoegger P.J."/>
            <person name="Jain P."/>
            <person name="Kilaru S."/>
            <person name="Labbe J."/>
            <person name="Lin Y.C."/>
            <person name="Legue V."/>
            <person name="Le Tacon F."/>
            <person name="Marmeisse R."/>
            <person name="Melayah D."/>
            <person name="Montanini B."/>
            <person name="Muratet M."/>
            <person name="Nehls U."/>
            <person name="Niculita-Hirzel H."/>
            <person name="Oudot-Le Secq M.P."/>
            <person name="Peter M."/>
            <person name="Quesneville H."/>
            <person name="Rajashekar B."/>
            <person name="Reich M."/>
            <person name="Rouhier N."/>
            <person name="Schmutz J."/>
            <person name="Yin T."/>
            <person name="Chalot M."/>
            <person name="Henrissat B."/>
            <person name="Kuees U."/>
            <person name="Lucas S."/>
            <person name="Van de Peer Y."/>
            <person name="Podila G.K."/>
            <person name="Polle A."/>
            <person name="Pukkila P.J."/>
            <person name="Richardson P.M."/>
            <person name="Rouze P."/>
            <person name="Sanders I.R."/>
            <person name="Stajich J.E."/>
            <person name="Tunlid A."/>
            <person name="Tuskan G."/>
            <person name="Grigoriev I.V."/>
        </authorList>
    </citation>
    <scope>NUCLEOTIDE SEQUENCE [LARGE SCALE GENOMIC DNA]</scope>
    <source>
        <strain evidence="2">S238N-H82 / ATCC MYA-4686</strain>
    </source>
</reference>
<dbReference type="KEGG" id="lbc:LACBIDRAFT_316897"/>
<accession>B0D581</accession>
<dbReference type="GeneID" id="6074637"/>
<dbReference type="AlphaFoldDB" id="B0D581"/>
<organism evidence="2">
    <name type="scientific">Laccaria bicolor (strain S238N-H82 / ATCC MYA-4686)</name>
    <name type="common">Bicoloured deceiver</name>
    <name type="synonym">Laccaria laccata var. bicolor</name>
    <dbReference type="NCBI Taxonomy" id="486041"/>
    <lineage>
        <taxon>Eukaryota</taxon>
        <taxon>Fungi</taxon>
        <taxon>Dikarya</taxon>
        <taxon>Basidiomycota</taxon>
        <taxon>Agaricomycotina</taxon>
        <taxon>Agaricomycetes</taxon>
        <taxon>Agaricomycetidae</taxon>
        <taxon>Agaricales</taxon>
        <taxon>Agaricineae</taxon>
        <taxon>Hydnangiaceae</taxon>
        <taxon>Laccaria</taxon>
    </lineage>
</organism>
<proteinExistence type="predicted"/>
<evidence type="ECO:0000313" key="1">
    <source>
        <dbReference type="EMBL" id="EDR10232.1"/>
    </source>
</evidence>
<dbReference type="EMBL" id="DS547097">
    <property type="protein sequence ID" value="EDR10232.1"/>
    <property type="molecule type" value="Genomic_DNA"/>
</dbReference>
<dbReference type="Proteomes" id="UP000001194">
    <property type="component" value="Unassembled WGS sequence"/>
</dbReference>
<protein>
    <submittedName>
        <fullName evidence="1">Predicted protein</fullName>
    </submittedName>
</protein>
<gene>
    <name evidence="1" type="ORF">LACBIDRAFT_316897</name>
</gene>
<keyword evidence="2" id="KW-1185">Reference proteome</keyword>
<dbReference type="OrthoDB" id="10640082at2759"/>
<sequence>MEDGELEEREELRETVIPIFEVVWRDLRRLLLPGGTAEFRRCFVTQALAFGNVHGLNDMLRENDVVISLAMHCWMNMFTFPPNGQHALAALLDPESSHPFMAPPNTLQKAVKAVTIDMIAVRLKEALSSEEMILWPLNYASPIWSLRMLPTELAHIRRSRLHRSGSCCCRVHSDAGYFSAFSPSRLPPLPLSAFVSLCTVFSDRICPCSGQRFPRAVLRECFLNSRGFGSSFFPFAVSLL</sequence>
<evidence type="ECO:0000313" key="2">
    <source>
        <dbReference type="Proteomes" id="UP000001194"/>
    </source>
</evidence>
<dbReference type="RefSeq" id="XP_001878682.1">
    <property type="nucleotide sequence ID" value="XM_001878647.1"/>
</dbReference>